<reference evidence="2 3" key="1">
    <citation type="submission" date="2018-03" db="EMBL/GenBank/DDBJ databases">
        <title>Genomic Encyclopedia of Archaeal and Bacterial Type Strains, Phase II (KMG-II): from individual species to whole genera.</title>
        <authorList>
            <person name="Goeker M."/>
        </authorList>
    </citation>
    <scope>NUCLEOTIDE SEQUENCE [LARGE SCALE GENOMIC DNA]</scope>
    <source>
        <strain evidence="2 3">DSM 100346</strain>
    </source>
</reference>
<dbReference type="EMBL" id="QGDT01000008">
    <property type="protein sequence ID" value="PWJ57152.1"/>
    <property type="molecule type" value="Genomic_DNA"/>
</dbReference>
<evidence type="ECO:0000259" key="1">
    <source>
        <dbReference type="Pfam" id="PF00011"/>
    </source>
</evidence>
<dbReference type="InterPro" id="IPR002068">
    <property type="entry name" value="A-crystallin/Hsp20_dom"/>
</dbReference>
<organism evidence="2 3">
    <name type="scientific">Dyadobacter jejuensis</name>
    <dbReference type="NCBI Taxonomy" id="1082580"/>
    <lineage>
        <taxon>Bacteria</taxon>
        <taxon>Pseudomonadati</taxon>
        <taxon>Bacteroidota</taxon>
        <taxon>Cytophagia</taxon>
        <taxon>Cytophagales</taxon>
        <taxon>Spirosomataceae</taxon>
        <taxon>Dyadobacter</taxon>
    </lineage>
</organism>
<dbReference type="Proteomes" id="UP000245880">
    <property type="component" value="Unassembled WGS sequence"/>
</dbReference>
<dbReference type="AlphaFoldDB" id="A0A316AHK2"/>
<accession>A0A316AHK2</accession>
<proteinExistence type="predicted"/>
<name>A0A316AHK2_9BACT</name>
<protein>
    <submittedName>
        <fullName evidence="2">Hsp20/alpha crystallin family protein</fullName>
    </submittedName>
</protein>
<dbReference type="OrthoDB" id="954426at2"/>
<keyword evidence="3" id="KW-1185">Reference proteome</keyword>
<dbReference type="Gene3D" id="2.60.40.790">
    <property type="match status" value="1"/>
</dbReference>
<gene>
    <name evidence="2" type="ORF">CLV98_10872</name>
</gene>
<dbReference type="RefSeq" id="WP_109675435.1">
    <property type="nucleotide sequence ID" value="NZ_QGDT01000008.1"/>
</dbReference>
<evidence type="ECO:0000313" key="3">
    <source>
        <dbReference type="Proteomes" id="UP000245880"/>
    </source>
</evidence>
<dbReference type="Pfam" id="PF00011">
    <property type="entry name" value="HSP20"/>
    <property type="match status" value="1"/>
</dbReference>
<dbReference type="SUPFAM" id="SSF49764">
    <property type="entry name" value="HSP20-like chaperones"/>
    <property type="match status" value="1"/>
</dbReference>
<comment type="caution">
    <text evidence="2">The sequence shown here is derived from an EMBL/GenBank/DDBJ whole genome shotgun (WGS) entry which is preliminary data.</text>
</comment>
<sequence>MESKLKIPQEMLMNIDFINTVSGGMSVPAIDLKELKHEYRVTVKTPGIEVEDLEVEIEKNSKGKNTIKLYHLIPIFADQNDEQHQWKSIRVINHFVLPDGVDTQEITANYDQQRRALVLHLPFGTDDHNFRKKVDIGKL</sequence>
<dbReference type="CDD" id="cd06464">
    <property type="entry name" value="ACD_sHsps-like"/>
    <property type="match status" value="1"/>
</dbReference>
<feature type="domain" description="SHSP" evidence="1">
    <location>
        <begin position="32"/>
        <end position="112"/>
    </location>
</feature>
<evidence type="ECO:0000313" key="2">
    <source>
        <dbReference type="EMBL" id="PWJ57152.1"/>
    </source>
</evidence>
<dbReference type="InterPro" id="IPR008978">
    <property type="entry name" value="HSP20-like_chaperone"/>
</dbReference>